<dbReference type="InterPro" id="IPR001680">
    <property type="entry name" value="WD40_rpt"/>
</dbReference>
<dbReference type="PANTHER" id="PTHR22840">
    <property type="entry name" value="WD REPEAT-CONTAINING PROTEIN 36"/>
    <property type="match status" value="1"/>
</dbReference>
<dbReference type="PROSITE" id="PS50082">
    <property type="entry name" value="WD_REPEATS_2"/>
    <property type="match status" value="2"/>
</dbReference>
<organism evidence="2 3">
    <name type="scientific">Paramuricea clavata</name>
    <name type="common">Red gorgonian</name>
    <name type="synonym">Violescent sea-whip</name>
    <dbReference type="NCBI Taxonomy" id="317549"/>
    <lineage>
        <taxon>Eukaryota</taxon>
        <taxon>Metazoa</taxon>
        <taxon>Cnidaria</taxon>
        <taxon>Anthozoa</taxon>
        <taxon>Octocorallia</taxon>
        <taxon>Malacalcyonacea</taxon>
        <taxon>Plexauridae</taxon>
        <taxon>Paramuricea</taxon>
    </lineage>
</organism>
<reference evidence="2" key="1">
    <citation type="submission" date="2020-04" db="EMBL/GenBank/DDBJ databases">
        <authorList>
            <person name="Alioto T."/>
            <person name="Alioto T."/>
            <person name="Gomez Garrido J."/>
        </authorList>
    </citation>
    <scope>NUCLEOTIDE SEQUENCE</scope>
    <source>
        <strain evidence="2">A484AB</strain>
    </source>
</reference>
<dbReference type="AlphaFoldDB" id="A0A6S7GPJ2"/>
<evidence type="ECO:0000313" key="2">
    <source>
        <dbReference type="EMBL" id="CAB3986560.1"/>
    </source>
</evidence>
<dbReference type="Pfam" id="PF04192">
    <property type="entry name" value="Utp21"/>
    <property type="match status" value="1"/>
</dbReference>
<dbReference type="EMBL" id="CACRXK020001034">
    <property type="protein sequence ID" value="CAB3986560.1"/>
    <property type="molecule type" value="Genomic_DNA"/>
</dbReference>
<dbReference type="InterPro" id="IPR036322">
    <property type="entry name" value="WD40_repeat_dom_sf"/>
</dbReference>
<proteinExistence type="predicted"/>
<dbReference type="PANTHER" id="PTHR22840:SF12">
    <property type="entry name" value="WD REPEAT-CONTAINING PROTEIN 36"/>
    <property type="match status" value="1"/>
</dbReference>
<dbReference type="PROSITE" id="PS50294">
    <property type="entry name" value="WD_REPEATS_REGION"/>
    <property type="match status" value="1"/>
</dbReference>
<feature type="domain" description="WDR36/Utp21 C-terminal" evidence="1">
    <location>
        <begin position="322"/>
        <end position="527"/>
    </location>
</feature>
<name>A0A6S7GPJ2_PARCT</name>
<dbReference type="SMART" id="SM00320">
    <property type="entry name" value="WD40"/>
    <property type="match status" value="5"/>
</dbReference>
<keyword evidence="3" id="KW-1185">Reference proteome</keyword>
<dbReference type="Gene3D" id="2.130.10.10">
    <property type="entry name" value="YVTN repeat-like/Quinoprotein amine dehydrogenase"/>
    <property type="match status" value="1"/>
</dbReference>
<dbReference type="InterPro" id="IPR015943">
    <property type="entry name" value="WD40/YVTN_repeat-like_dom_sf"/>
</dbReference>
<dbReference type="GO" id="GO:0032040">
    <property type="term" value="C:small-subunit processome"/>
    <property type="evidence" value="ECO:0007669"/>
    <property type="project" value="InterPro"/>
</dbReference>
<dbReference type="InterPro" id="IPR007319">
    <property type="entry name" value="WDR36/Utp21_C"/>
</dbReference>
<dbReference type="GO" id="GO:0034388">
    <property type="term" value="C:Pwp2p-containing subcomplex of 90S preribosome"/>
    <property type="evidence" value="ECO:0007669"/>
    <property type="project" value="TreeGrafter"/>
</dbReference>
<evidence type="ECO:0000259" key="1">
    <source>
        <dbReference type="Pfam" id="PF04192"/>
    </source>
</evidence>
<accession>A0A6S7GPJ2</accession>
<dbReference type="InterPro" id="IPR019775">
    <property type="entry name" value="WD40_repeat_CS"/>
</dbReference>
<dbReference type="Proteomes" id="UP001152795">
    <property type="component" value="Unassembled WGS sequence"/>
</dbReference>
<dbReference type="SUPFAM" id="SSF50978">
    <property type="entry name" value="WD40 repeat-like"/>
    <property type="match status" value="1"/>
</dbReference>
<gene>
    <name evidence="2" type="ORF">PACLA_8A015054</name>
</gene>
<dbReference type="Pfam" id="PF25168">
    <property type="entry name" value="Beta-prop_WDR36-Utp21_2nd"/>
    <property type="match status" value="1"/>
</dbReference>
<dbReference type="PROSITE" id="PS00678">
    <property type="entry name" value="WD_REPEATS_1"/>
    <property type="match status" value="1"/>
</dbReference>
<sequence>MEELKLPVIVDFASDETRQRDWDGIVTCHYGTSDVRTWNFQNKCIGKHILKPKNEVKDSAAQCATISSCGNFTIVGHSSGHVDIYNIQSGLHRGSLGKDKAHKGIVRGVLMDGLNQQIITASSDKTVKFWHFKSKHLQTTLKLEVGVSQMLLHRESALMAVALDDFTIKIVDIDIKRVVRQFSGHRNRITDMAFSPDARWLITCSLDSTIRTWDLPSGRLLDCFLVESPATSLSISLVGDFLATAHVDDVGIYLWANKTLYSSVSFIPLPADYQPSLVDMPSARTSVDEDNNHVDLSTEENSHDEIAVDEEMITDDKYKSPDQISSELITLSLLPESRWRSLLNLDVIKQRNKPKEPPKVPKSAPFFLPTVPGVDFKFDVEKEDEETKMTSSSKVRHITNFTEYSEFQQLLVECSARKNYEQFSCKLQELGPSAIDAEFRCLAPGAGGDVILMENVMEFLIRQLELRKDFELTQGYMALFLKLHGDVISSEPSLVECAKRLEKQHEKCWDNVQDLLNQNLCLVTYFKSATI</sequence>
<evidence type="ECO:0000313" key="3">
    <source>
        <dbReference type="Proteomes" id="UP001152795"/>
    </source>
</evidence>
<comment type="caution">
    <text evidence="2">The sequence shown here is derived from an EMBL/GenBank/DDBJ whole genome shotgun (WGS) entry which is preliminary data.</text>
</comment>
<protein>
    <submittedName>
        <fullName evidence="2">WD repeat-containing 36</fullName>
    </submittedName>
</protein>
<dbReference type="GO" id="GO:0006364">
    <property type="term" value="P:rRNA processing"/>
    <property type="evidence" value="ECO:0007669"/>
    <property type="project" value="InterPro"/>
</dbReference>
<dbReference type="OrthoDB" id="10250769at2759"/>